<dbReference type="Gene3D" id="3.10.620.30">
    <property type="match status" value="1"/>
</dbReference>
<evidence type="ECO:0000256" key="11">
    <source>
        <dbReference type="ARBA" id="ARBA00032901"/>
    </source>
</evidence>
<feature type="domain" description="PAW" evidence="13">
    <location>
        <begin position="315"/>
        <end position="516"/>
    </location>
</feature>
<dbReference type="InterPro" id="IPR038765">
    <property type="entry name" value="Papain-like_cys_pep_sf"/>
</dbReference>
<dbReference type="Pfam" id="PF01841">
    <property type="entry name" value="Transglut_core"/>
    <property type="match status" value="1"/>
</dbReference>
<evidence type="ECO:0000256" key="4">
    <source>
        <dbReference type="ARBA" id="ARBA00009390"/>
    </source>
</evidence>
<dbReference type="InterPro" id="IPR038680">
    <property type="entry name" value="PAW_sf"/>
</dbReference>
<dbReference type="SUPFAM" id="SSF49785">
    <property type="entry name" value="Galactose-binding domain-like"/>
    <property type="match status" value="1"/>
</dbReference>
<protein>
    <recommendedName>
        <fullName evidence="6">Peptide-N(4)-(N-acetyl-beta-glucosaminyl)asparagine amidase</fullName>
        <ecNumber evidence="5">3.5.1.52</ecNumber>
    </recommendedName>
    <alternativeName>
        <fullName evidence="11">Peptide:N-glycanase</fullName>
    </alternativeName>
</protein>
<dbReference type="Gene3D" id="2.20.25.10">
    <property type="match status" value="1"/>
</dbReference>
<dbReference type="InterPro" id="IPR002931">
    <property type="entry name" value="Transglutaminase-like"/>
</dbReference>
<dbReference type="SUPFAM" id="SSF54001">
    <property type="entry name" value="Cysteine proteinases"/>
    <property type="match status" value="1"/>
</dbReference>
<dbReference type="GO" id="GO:0000224">
    <property type="term" value="F:peptide-N4-(N-acetyl-beta-glucosaminyl)asparagine amidase activity"/>
    <property type="evidence" value="ECO:0007669"/>
    <property type="project" value="UniProtKB-EC"/>
</dbReference>
<keyword evidence="9" id="KW-0378">Hydrolase</keyword>
<keyword evidence="8" id="KW-0479">Metal-binding</keyword>
<dbReference type="Gene3D" id="2.60.120.1020">
    <property type="entry name" value="Peptide N glycanase, PAW domain"/>
    <property type="match status" value="1"/>
</dbReference>
<evidence type="ECO:0000256" key="6">
    <source>
        <dbReference type="ARBA" id="ARBA00018546"/>
    </source>
</evidence>
<dbReference type="InterPro" id="IPR008979">
    <property type="entry name" value="Galactose-bd-like_sf"/>
</dbReference>
<gene>
    <name evidence="14" type="ORF">C7M84_017773</name>
</gene>
<name>A0A3R7Q3R3_PENVA</name>
<accession>A0A3R7Q3R3</accession>
<reference evidence="14 15" key="1">
    <citation type="submission" date="2018-04" db="EMBL/GenBank/DDBJ databases">
        <authorList>
            <person name="Zhang X."/>
            <person name="Yuan J."/>
            <person name="Li F."/>
            <person name="Xiang J."/>
        </authorList>
    </citation>
    <scope>NUCLEOTIDE SEQUENCE [LARGE SCALE GENOMIC DNA]</scope>
    <source>
        <tissue evidence="14">Muscle</tissue>
    </source>
</reference>
<dbReference type="SMART" id="SM00613">
    <property type="entry name" value="PAW"/>
    <property type="match status" value="1"/>
</dbReference>
<comment type="subcellular location">
    <subcellularLocation>
        <location evidence="3">Cytoplasm</location>
    </subcellularLocation>
</comment>
<evidence type="ECO:0000313" key="14">
    <source>
        <dbReference type="EMBL" id="ROT85300.1"/>
    </source>
</evidence>
<keyword evidence="7" id="KW-0963">Cytoplasm</keyword>
<reference evidence="14 15" key="2">
    <citation type="submission" date="2019-01" db="EMBL/GenBank/DDBJ databases">
        <title>The decoding of complex shrimp genome reveals the adaptation for benthos swimmer, frequently molting mechanism and breeding impact on genome.</title>
        <authorList>
            <person name="Sun Y."/>
            <person name="Gao Y."/>
            <person name="Yu Y."/>
        </authorList>
    </citation>
    <scope>NUCLEOTIDE SEQUENCE [LARGE SCALE GENOMIC DNA]</scope>
    <source>
        <tissue evidence="14">Muscle</tissue>
    </source>
</reference>
<dbReference type="PANTHER" id="PTHR12143:SF19">
    <property type="entry name" value="PEPTIDE-N(4)-(N-ACETYL-BETA-GLUCOSAMINYL)ASPARAGINE AMIDASE"/>
    <property type="match status" value="1"/>
</dbReference>
<evidence type="ECO:0000256" key="7">
    <source>
        <dbReference type="ARBA" id="ARBA00022490"/>
    </source>
</evidence>
<dbReference type="GO" id="GO:0005634">
    <property type="term" value="C:nucleus"/>
    <property type="evidence" value="ECO:0007669"/>
    <property type="project" value="TreeGrafter"/>
</dbReference>
<comment type="caution">
    <text evidence="14">The sequence shown here is derived from an EMBL/GenBank/DDBJ whole genome shotgun (WGS) entry which is preliminary data.</text>
</comment>
<dbReference type="PANTHER" id="PTHR12143">
    <property type="entry name" value="PEPTIDE N-GLYCANASE PNGASE -RELATED"/>
    <property type="match status" value="1"/>
</dbReference>
<proteinExistence type="inferred from homology"/>
<dbReference type="Proteomes" id="UP000283509">
    <property type="component" value="Unassembled WGS sequence"/>
</dbReference>
<sequence length="516" mass="59754">MRKKQAAVKANPVQPVVALTPEVQEMESAFKSQLAHEFERVLIYESPALQEKARQVLPIQEMHELARKNLSTVNSAVGKGEKPLDFQDCVLVELLKWFKNDFFSWFDAPSCPQCQSNMKATGSLPPTDEDLKWNGNRVEGYSCQACDTTDRFVRYNHPAKLLETRQGRCGEWANCFTLFCRTLGMDARYVHDHTDHVWTEVYSQSQGRWLHADSCENKMDTPLMYECGWGKKLTYIIAYSKDELVDVTWRYTANQNEVLRRRKKCRESWLVSTILEMNKQRQAAFPEPKRKFLEHRLVAEIAEFFRAEKHYKESENEGRNSGSLAWRLARGETLYGSSQNYIFKLTEKEVNKKEFLVKYSPARDEYIRISSDGEVRKGWQTGIKEVKDVFRKHETDWKTVYLARCEGTSFGEISWQVDWSETGLTCKSILIVFQHSTFENGSVSWQLCTGDKCYMGNKDGVLELKGEDLNDSPVKLELSAKLANGKGDCAWQHAQLFRQLDSATEQFPLLIHINFW</sequence>
<evidence type="ECO:0000313" key="15">
    <source>
        <dbReference type="Proteomes" id="UP000283509"/>
    </source>
</evidence>
<dbReference type="EC" id="3.5.1.52" evidence="5"/>
<evidence type="ECO:0000256" key="12">
    <source>
        <dbReference type="PROSITE-ProRule" id="PRU00731"/>
    </source>
</evidence>
<dbReference type="GO" id="GO:0005829">
    <property type="term" value="C:cytosol"/>
    <property type="evidence" value="ECO:0007669"/>
    <property type="project" value="TreeGrafter"/>
</dbReference>
<comment type="similarity">
    <text evidence="4 12">Belongs to the transglutaminase-like superfamily. PNGase family.</text>
</comment>
<evidence type="ECO:0000256" key="10">
    <source>
        <dbReference type="ARBA" id="ARBA00022833"/>
    </source>
</evidence>
<comment type="cofactor">
    <cofactor evidence="2">
        <name>Zn(2+)</name>
        <dbReference type="ChEBI" id="CHEBI:29105"/>
    </cofactor>
</comment>
<dbReference type="GO" id="GO:0006516">
    <property type="term" value="P:glycoprotein catabolic process"/>
    <property type="evidence" value="ECO:0007669"/>
    <property type="project" value="InterPro"/>
</dbReference>
<dbReference type="EMBL" id="QCYY01000328">
    <property type="protein sequence ID" value="ROT85300.1"/>
    <property type="molecule type" value="Genomic_DNA"/>
</dbReference>
<dbReference type="GO" id="GO:0046872">
    <property type="term" value="F:metal ion binding"/>
    <property type="evidence" value="ECO:0007669"/>
    <property type="project" value="UniProtKB-KW"/>
</dbReference>
<evidence type="ECO:0000256" key="2">
    <source>
        <dbReference type="ARBA" id="ARBA00001947"/>
    </source>
</evidence>
<dbReference type="InterPro" id="IPR050883">
    <property type="entry name" value="PNGase"/>
</dbReference>
<keyword evidence="10" id="KW-0862">Zinc</keyword>
<evidence type="ECO:0000256" key="3">
    <source>
        <dbReference type="ARBA" id="ARBA00004496"/>
    </source>
</evidence>
<keyword evidence="15" id="KW-1185">Reference proteome</keyword>
<evidence type="ECO:0000256" key="9">
    <source>
        <dbReference type="ARBA" id="ARBA00022801"/>
    </source>
</evidence>
<evidence type="ECO:0000256" key="5">
    <source>
        <dbReference type="ARBA" id="ARBA00012158"/>
    </source>
</evidence>
<dbReference type="InterPro" id="IPR006588">
    <property type="entry name" value="Peptide_N_glycanase_PAW_dom"/>
</dbReference>
<evidence type="ECO:0000256" key="1">
    <source>
        <dbReference type="ARBA" id="ARBA00001650"/>
    </source>
</evidence>
<dbReference type="FunFam" id="2.20.25.10:FF:000011">
    <property type="entry name" value="peptide-N(4)-(N-acetyl-beta- glucosaminyl)asparagine amidase"/>
    <property type="match status" value="1"/>
</dbReference>
<evidence type="ECO:0000256" key="8">
    <source>
        <dbReference type="ARBA" id="ARBA00022723"/>
    </source>
</evidence>
<dbReference type="SMART" id="SM00460">
    <property type="entry name" value="TGc"/>
    <property type="match status" value="1"/>
</dbReference>
<comment type="catalytic activity">
    <reaction evidence="1">
        <text>Hydrolysis of an N(4)-(acetyl-beta-D-glucosaminyl)asparagine residue in which the glucosamine residue may be further glycosylated, to yield a (substituted) N-acetyl-beta-D-glucosaminylamine and a peptide containing an aspartate residue.</text>
        <dbReference type="EC" id="3.5.1.52"/>
    </reaction>
</comment>
<dbReference type="AlphaFoldDB" id="A0A3R7Q3R3"/>
<dbReference type="PROSITE" id="PS51398">
    <property type="entry name" value="PAW"/>
    <property type="match status" value="1"/>
</dbReference>
<organism evidence="14 15">
    <name type="scientific">Penaeus vannamei</name>
    <name type="common">Whiteleg shrimp</name>
    <name type="synonym">Litopenaeus vannamei</name>
    <dbReference type="NCBI Taxonomy" id="6689"/>
    <lineage>
        <taxon>Eukaryota</taxon>
        <taxon>Metazoa</taxon>
        <taxon>Ecdysozoa</taxon>
        <taxon>Arthropoda</taxon>
        <taxon>Crustacea</taxon>
        <taxon>Multicrustacea</taxon>
        <taxon>Malacostraca</taxon>
        <taxon>Eumalacostraca</taxon>
        <taxon>Eucarida</taxon>
        <taxon>Decapoda</taxon>
        <taxon>Dendrobranchiata</taxon>
        <taxon>Penaeoidea</taxon>
        <taxon>Penaeidae</taxon>
        <taxon>Penaeus</taxon>
    </lineage>
</organism>
<dbReference type="OrthoDB" id="409136at2759"/>
<dbReference type="STRING" id="6689.A0A3R7Q3R3"/>
<evidence type="ECO:0000259" key="13">
    <source>
        <dbReference type="PROSITE" id="PS51398"/>
    </source>
</evidence>
<dbReference type="Pfam" id="PF04721">
    <property type="entry name" value="PAW"/>
    <property type="match status" value="1"/>
</dbReference>